<dbReference type="EMBL" id="BAAAPC010000019">
    <property type="protein sequence ID" value="GAA2009028.1"/>
    <property type="molecule type" value="Genomic_DNA"/>
</dbReference>
<feature type="transmembrane region" description="Helical" evidence="1">
    <location>
        <begin position="94"/>
        <end position="117"/>
    </location>
</feature>
<feature type="transmembrane region" description="Helical" evidence="1">
    <location>
        <begin position="63"/>
        <end position="87"/>
    </location>
</feature>
<keyword evidence="1" id="KW-0812">Transmembrane</keyword>
<sequence>MEEFGALLCSALGLVAIAGLAHYIRNAAARGSLDRNSAIGLRTRITKSSDAAWVEGHRAAAPWLMSCAFTGYFIGLLTVGAAIIAVPTGSVGPALLALPAAGFAAAVVILVVATAIANRRGRGAVANHE</sequence>
<proteinExistence type="predicted"/>
<keyword evidence="1" id="KW-0472">Membrane</keyword>
<dbReference type="Proteomes" id="UP001501585">
    <property type="component" value="Unassembled WGS sequence"/>
</dbReference>
<evidence type="ECO:0000313" key="3">
    <source>
        <dbReference type="Proteomes" id="UP001501585"/>
    </source>
</evidence>
<evidence type="ECO:0000313" key="2">
    <source>
        <dbReference type="EMBL" id="GAA2009028.1"/>
    </source>
</evidence>
<accession>A0ABN2TGU7</accession>
<evidence type="ECO:0008006" key="4">
    <source>
        <dbReference type="Google" id="ProtNLM"/>
    </source>
</evidence>
<dbReference type="Pfam" id="PF13630">
    <property type="entry name" value="SdpI"/>
    <property type="match status" value="1"/>
</dbReference>
<organism evidence="2 3">
    <name type="scientific">Nocardiopsis rhodophaea</name>
    <dbReference type="NCBI Taxonomy" id="280238"/>
    <lineage>
        <taxon>Bacteria</taxon>
        <taxon>Bacillati</taxon>
        <taxon>Actinomycetota</taxon>
        <taxon>Actinomycetes</taxon>
        <taxon>Streptosporangiales</taxon>
        <taxon>Nocardiopsidaceae</taxon>
        <taxon>Nocardiopsis</taxon>
    </lineage>
</organism>
<gene>
    <name evidence="2" type="ORF">GCM10009799_41050</name>
</gene>
<dbReference type="InterPro" id="IPR025962">
    <property type="entry name" value="SdpI/YhfL"/>
</dbReference>
<evidence type="ECO:0000256" key="1">
    <source>
        <dbReference type="SAM" id="Phobius"/>
    </source>
</evidence>
<protein>
    <recommendedName>
        <fullName evidence="4">SdpI family protein</fullName>
    </recommendedName>
</protein>
<keyword evidence="1" id="KW-1133">Transmembrane helix</keyword>
<name>A0ABN2TGU7_9ACTN</name>
<keyword evidence="3" id="KW-1185">Reference proteome</keyword>
<comment type="caution">
    <text evidence="2">The sequence shown here is derived from an EMBL/GenBank/DDBJ whole genome shotgun (WGS) entry which is preliminary data.</text>
</comment>
<reference evidence="2 3" key="1">
    <citation type="journal article" date="2019" name="Int. J. Syst. Evol. Microbiol.">
        <title>The Global Catalogue of Microorganisms (GCM) 10K type strain sequencing project: providing services to taxonomists for standard genome sequencing and annotation.</title>
        <authorList>
            <consortium name="The Broad Institute Genomics Platform"/>
            <consortium name="The Broad Institute Genome Sequencing Center for Infectious Disease"/>
            <person name="Wu L."/>
            <person name="Ma J."/>
        </authorList>
    </citation>
    <scope>NUCLEOTIDE SEQUENCE [LARGE SCALE GENOMIC DNA]</scope>
    <source>
        <strain evidence="2 3">JCM 15313</strain>
    </source>
</reference>